<sequence>MGGLGFPACTRGAVHRGRAAHLVLSFSAGVSATSRPQGSAVGALVQAPQGLSPLLQFAAYAISKAIGPTSAQPGASLSCRHLLFPSRDRQDLRASVGCRILVRLPYTTPYETQGHRGARNGVFLLLRTTLTMGG</sequence>
<protein>
    <submittedName>
        <fullName evidence="1">Uncharacterized protein</fullName>
    </submittedName>
</protein>
<evidence type="ECO:0000313" key="1">
    <source>
        <dbReference type="EMBL" id="KAJ1152678.1"/>
    </source>
</evidence>
<reference evidence="1" key="1">
    <citation type="journal article" date="2022" name="bioRxiv">
        <title>Sequencing and chromosome-scale assembly of the giantPleurodeles waltlgenome.</title>
        <authorList>
            <person name="Brown T."/>
            <person name="Elewa A."/>
            <person name="Iarovenko S."/>
            <person name="Subramanian E."/>
            <person name="Araus A.J."/>
            <person name="Petzold A."/>
            <person name="Susuki M."/>
            <person name="Suzuki K.-i.T."/>
            <person name="Hayashi T."/>
            <person name="Toyoda A."/>
            <person name="Oliveira C."/>
            <person name="Osipova E."/>
            <person name="Leigh N.D."/>
            <person name="Simon A."/>
            <person name="Yun M.H."/>
        </authorList>
    </citation>
    <scope>NUCLEOTIDE SEQUENCE</scope>
    <source>
        <strain evidence="1">20211129_DDA</strain>
        <tissue evidence="1">Liver</tissue>
    </source>
</reference>
<gene>
    <name evidence="1" type="ORF">NDU88_005453</name>
</gene>
<organism evidence="1 2">
    <name type="scientific">Pleurodeles waltl</name>
    <name type="common">Iberian ribbed newt</name>
    <dbReference type="NCBI Taxonomy" id="8319"/>
    <lineage>
        <taxon>Eukaryota</taxon>
        <taxon>Metazoa</taxon>
        <taxon>Chordata</taxon>
        <taxon>Craniata</taxon>
        <taxon>Vertebrata</taxon>
        <taxon>Euteleostomi</taxon>
        <taxon>Amphibia</taxon>
        <taxon>Batrachia</taxon>
        <taxon>Caudata</taxon>
        <taxon>Salamandroidea</taxon>
        <taxon>Salamandridae</taxon>
        <taxon>Pleurodelinae</taxon>
        <taxon>Pleurodeles</taxon>
    </lineage>
</organism>
<keyword evidence="2" id="KW-1185">Reference proteome</keyword>
<dbReference type="EMBL" id="JANPWB010000009">
    <property type="protein sequence ID" value="KAJ1152678.1"/>
    <property type="molecule type" value="Genomic_DNA"/>
</dbReference>
<dbReference type="AlphaFoldDB" id="A0AAV7RL26"/>
<evidence type="ECO:0000313" key="2">
    <source>
        <dbReference type="Proteomes" id="UP001066276"/>
    </source>
</evidence>
<proteinExistence type="predicted"/>
<name>A0AAV7RL26_PLEWA</name>
<comment type="caution">
    <text evidence="1">The sequence shown here is derived from an EMBL/GenBank/DDBJ whole genome shotgun (WGS) entry which is preliminary data.</text>
</comment>
<dbReference type="Proteomes" id="UP001066276">
    <property type="component" value="Chromosome 5"/>
</dbReference>
<accession>A0AAV7RL26</accession>